<dbReference type="Pfam" id="PF01435">
    <property type="entry name" value="Peptidase_M48"/>
    <property type="match status" value="1"/>
</dbReference>
<dbReference type="Proteomes" id="UP000790833">
    <property type="component" value="Unassembled WGS sequence"/>
</dbReference>
<feature type="binding site" evidence="14">
    <location>
        <position position="304"/>
    </location>
    <ligand>
        <name>Zn(2+)</name>
        <dbReference type="ChEBI" id="CHEBI:29105"/>
        <note>catalytic</note>
    </ligand>
</feature>
<gene>
    <name evidence="18" type="ORF">KQ657_000621</name>
</gene>
<comment type="similarity">
    <text evidence="12 15">Belongs to the peptidase M48A family.</text>
</comment>
<comment type="cofactor">
    <cofactor evidence="14 15">
        <name>Zn(2+)</name>
        <dbReference type="ChEBI" id="CHEBI:29105"/>
    </cofactor>
    <text evidence="14 15">Binds 1 zinc ion per subunit.</text>
</comment>
<dbReference type="CDD" id="cd07343">
    <property type="entry name" value="M48A_Zmpste24p_like"/>
    <property type="match status" value="1"/>
</dbReference>
<keyword evidence="5 15" id="KW-0378">Hydrolase</keyword>
<evidence type="ECO:0000259" key="17">
    <source>
        <dbReference type="Pfam" id="PF16491"/>
    </source>
</evidence>
<organism evidence="18 19">
    <name type="scientific">Scheffersomyces spartinae</name>
    <dbReference type="NCBI Taxonomy" id="45513"/>
    <lineage>
        <taxon>Eukaryota</taxon>
        <taxon>Fungi</taxon>
        <taxon>Dikarya</taxon>
        <taxon>Ascomycota</taxon>
        <taxon>Saccharomycotina</taxon>
        <taxon>Pichiomycetes</taxon>
        <taxon>Debaryomycetaceae</taxon>
        <taxon>Scheffersomyces</taxon>
    </lineage>
</organism>
<dbReference type="GO" id="GO:0004222">
    <property type="term" value="F:metalloendopeptidase activity"/>
    <property type="evidence" value="ECO:0007669"/>
    <property type="project" value="UniProtKB-UniRule"/>
</dbReference>
<evidence type="ECO:0000256" key="6">
    <source>
        <dbReference type="ARBA" id="ARBA00022824"/>
    </source>
</evidence>
<keyword evidence="4 14" id="KW-0479">Metal-binding</keyword>
<dbReference type="GO" id="GO:0005789">
    <property type="term" value="C:endoplasmic reticulum membrane"/>
    <property type="evidence" value="ECO:0007669"/>
    <property type="project" value="UniProtKB-SubCell"/>
</dbReference>
<keyword evidence="7 14" id="KW-0862">Zinc</keyword>
<dbReference type="PANTHER" id="PTHR10120">
    <property type="entry name" value="CAAX PRENYL PROTEASE 1"/>
    <property type="match status" value="1"/>
</dbReference>
<dbReference type="EMBL" id="JAHMUF010000011">
    <property type="protein sequence ID" value="KAG7193552.1"/>
    <property type="molecule type" value="Genomic_DNA"/>
</dbReference>
<evidence type="ECO:0000256" key="5">
    <source>
        <dbReference type="ARBA" id="ARBA00022801"/>
    </source>
</evidence>
<evidence type="ECO:0000256" key="10">
    <source>
        <dbReference type="ARBA" id="ARBA00023136"/>
    </source>
</evidence>
<dbReference type="RefSeq" id="XP_043049100.1">
    <property type="nucleotide sequence ID" value="XM_043191457.1"/>
</dbReference>
<feature type="active site" evidence="13">
    <location>
        <position position="301"/>
    </location>
</feature>
<feature type="binding site" evidence="14">
    <location>
        <position position="300"/>
    </location>
    <ligand>
        <name>Zn(2+)</name>
        <dbReference type="ChEBI" id="CHEBI:29105"/>
        <note>catalytic</note>
    </ligand>
</feature>
<evidence type="ECO:0000259" key="16">
    <source>
        <dbReference type="Pfam" id="PF01435"/>
    </source>
</evidence>
<name>A0A9P7V8Y1_9ASCO</name>
<feature type="active site" description="Proton donor" evidence="13">
    <location>
        <position position="383"/>
    </location>
</feature>
<feature type="domain" description="CAAX prenyl protease 1 N-terminal" evidence="17">
    <location>
        <begin position="40"/>
        <end position="227"/>
    </location>
</feature>
<dbReference type="GeneID" id="66113995"/>
<evidence type="ECO:0000256" key="3">
    <source>
        <dbReference type="ARBA" id="ARBA00022692"/>
    </source>
</evidence>
<dbReference type="OrthoDB" id="360839at2759"/>
<keyword evidence="6 15" id="KW-0256">Endoplasmic reticulum</keyword>
<dbReference type="EC" id="3.4.24.84" evidence="15"/>
<reference evidence="18" key="1">
    <citation type="submission" date="2021-03" db="EMBL/GenBank/DDBJ databases">
        <authorList>
            <person name="Palmer J.M."/>
        </authorList>
    </citation>
    <scope>NUCLEOTIDE SEQUENCE</scope>
    <source>
        <strain evidence="18">ARV_011</strain>
    </source>
</reference>
<keyword evidence="9 15" id="KW-0482">Metalloprotease</keyword>
<evidence type="ECO:0000313" key="18">
    <source>
        <dbReference type="EMBL" id="KAG7193552.1"/>
    </source>
</evidence>
<keyword evidence="19" id="KW-1185">Reference proteome</keyword>
<evidence type="ECO:0000256" key="7">
    <source>
        <dbReference type="ARBA" id="ARBA00022833"/>
    </source>
</evidence>
<feature type="transmembrane region" description="Helical" evidence="15">
    <location>
        <begin position="117"/>
        <end position="141"/>
    </location>
</feature>
<evidence type="ECO:0000256" key="12">
    <source>
        <dbReference type="ARBA" id="ARBA00060927"/>
    </source>
</evidence>
<comment type="caution">
    <text evidence="18">The sequence shown here is derived from an EMBL/GenBank/DDBJ whole genome shotgun (WGS) entry which is preliminary data.</text>
</comment>
<evidence type="ECO:0000256" key="14">
    <source>
        <dbReference type="PIRSR" id="PIRSR627057-2"/>
    </source>
</evidence>
<dbReference type="InterPro" id="IPR027057">
    <property type="entry name" value="CAXX_Prtase_1"/>
</dbReference>
<feature type="transmembrane region" description="Helical" evidence="15">
    <location>
        <begin position="198"/>
        <end position="217"/>
    </location>
</feature>
<evidence type="ECO:0000256" key="4">
    <source>
        <dbReference type="ARBA" id="ARBA00022723"/>
    </source>
</evidence>
<sequence length="449" mass="51006">MLSLSDTLALLDSPTINWKSIIVGLTVGKYAFESYLSYRQYQVLKRTQPPATLKLEISKKTFDKTQDYGRAKSRFGFISETINLVENLVFIKYDYLPKLWNVAGVLMSRMSFILPKAFSGVITHSVFFFGVNTIIASLLSIPVSYYQTFVLEEKYGFNKSTKKLFFTDLIKGQLLTIALGSPVLAGFLKILDSFGDSFIFYTMMFILGIQLLFMTIYPTVIQPLFNKFTPLEDGELKSAIEDLARKNKFPCTELYVVDGSKRSSHSNAYFTGLPWSKKIVIFDTLIEHSTTEEIVAVLGHEIGHWKLNHIAQMLVYTQAHLFIFFSLFRSFIHNKSLYESFGFKGIYPTIIGFQLFSDIQAPFDTVSQFASHLLSRKNEFEADAFATEQGYAPDLARSLIKLSTENLSTVDADWLYASYTYSHPILSERLNALGYVSSEKVGKDAEKED</sequence>
<dbReference type="InterPro" id="IPR032456">
    <property type="entry name" value="Peptidase_M48_N"/>
</dbReference>
<dbReference type="GO" id="GO:0071586">
    <property type="term" value="P:CAAX-box protein processing"/>
    <property type="evidence" value="ECO:0007669"/>
    <property type="project" value="UniProtKB-UniRule"/>
</dbReference>
<dbReference type="InterPro" id="IPR001915">
    <property type="entry name" value="Peptidase_M48"/>
</dbReference>
<evidence type="ECO:0000256" key="13">
    <source>
        <dbReference type="PIRSR" id="PIRSR627057-1"/>
    </source>
</evidence>
<keyword evidence="2 15" id="KW-0645">Protease</keyword>
<keyword evidence="10 15" id="KW-0472">Membrane</keyword>
<dbReference type="FunFam" id="3.30.2010.10:FF:000002">
    <property type="entry name" value="CAAX prenyl protease"/>
    <property type="match status" value="1"/>
</dbReference>
<comment type="function">
    <text evidence="15">Proteolytically removes the C-terminal three residues of farnesylated proteins.</text>
</comment>
<comment type="subcellular location">
    <subcellularLocation>
        <location evidence="1 15">Endoplasmic reticulum membrane</location>
        <topology evidence="1 15">Multi-pass membrane protein</topology>
    </subcellularLocation>
</comment>
<evidence type="ECO:0000256" key="9">
    <source>
        <dbReference type="ARBA" id="ARBA00023049"/>
    </source>
</evidence>
<dbReference type="AlphaFoldDB" id="A0A9P7V8Y1"/>
<keyword evidence="3 15" id="KW-0812">Transmembrane</keyword>
<comment type="catalytic activity">
    <reaction evidence="11 15">
        <text>Hydrolyzes the peptide bond -P2-(S-farnesyl or geranylgeranyl)C-P1'-P2'-P3'-COOH where P1' and P2' are amino acids with aliphatic side chains and P3' is any C-terminal residue.</text>
        <dbReference type="EC" id="3.4.24.84"/>
    </reaction>
</comment>
<dbReference type="Pfam" id="PF16491">
    <property type="entry name" value="Peptidase_M48_N"/>
    <property type="match status" value="1"/>
</dbReference>
<evidence type="ECO:0000256" key="2">
    <source>
        <dbReference type="ARBA" id="ARBA00022670"/>
    </source>
</evidence>
<evidence type="ECO:0000256" key="11">
    <source>
        <dbReference type="ARBA" id="ARBA00044456"/>
    </source>
</evidence>
<dbReference type="Gene3D" id="3.30.2010.10">
    <property type="entry name" value="Metalloproteases ('zincins'), catalytic domain"/>
    <property type="match status" value="1"/>
</dbReference>
<evidence type="ECO:0000256" key="1">
    <source>
        <dbReference type="ARBA" id="ARBA00004477"/>
    </source>
</evidence>
<proteinExistence type="inferred from homology"/>
<evidence type="ECO:0000256" key="8">
    <source>
        <dbReference type="ARBA" id="ARBA00022989"/>
    </source>
</evidence>
<evidence type="ECO:0000313" key="19">
    <source>
        <dbReference type="Proteomes" id="UP000790833"/>
    </source>
</evidence>
<accession>A0A9P7V8Y1</accession>
<feature type="domain" description="Peptidase M48" evidence="16">
    <location>
        <begin position="230"/>
        <end position="434"/>
    </location>
</feature>
<keyword evidence="8 15" id="KW-1133">Transmembrane helix</keyword>
<feature type="transmembrane region" description="Helical" evidence="15">
    <location>
        <begin position="172"/>
        <end position="191"/>
    </location>
</feature>
<evidence type="ECO:0000256" key="15">
    <source>
        <dbReference type="RuleBase" id="RU366005"/>
    </source>
</evidence>
<dbReference type="GO" id="GO:0046872">
    <property type="term" value="F:metal ion binding"/>
    <property type="evidence" value="ECO:0007669"/>
    <property type="project" value="UniProtKB-UniRule"/>
</dbReference>
<feature type="binding site" evidence="14">
    <location>
        <position position="379"/>
    </location>
    <ligand>
        <name>Zn(2+)</name>
        <dbReference type="ChEBI" id="CHEBI:29105"/>
        <note>catalytic</note>
    </ligand>
</feature>
<comment type="caution">
    <text evidence="15">Lacks conserved residue(s) required for the propagation of feature annotation.</text>
</comment>
<protein>
    <recommendedName>
        <fullName evidence="15">CAAX prenyl protease</fullName>
        <ecNumber evidence="15">3.4.24.84</ecNumber>
    </recommendedName>
</protein>